<proteinExistence type="predicted"/>
<dbReference type="Gene3D" id="1.10.3210.10">
    <property type="entry name" value="Hypothetical protein af1432"/>
    <property type="match status" value="1"/>
</dbReference>
<dbReference type="CDD" id="cd00077">
    <property type="entry name" value="HDc"/>
    <property type="match status" value="1"/>
</dbReference>
<keyword evidence="4" id="KW-1185">Reference proteome</keyword>
<dbReference type="PANTHER" id="PTHR40202:SF1">
    <property type="entry name" value="HD DOMAIN-CONTAINING PROTEIN"/>
    <property type="match status" value="1"/>
</dbReference>
<gene>
    <name evidence="3" type="ORF">CAL29_09655</name>
</gene>
<dbReference type="AlphaFoldDB" id="A0A261SAN8"/>
<evidence type="ECO:0000259" key="2">
    <source>
        <dbReference type="Pfam" id="PF01966"/>
    </source>
</evidence>
<accession>A0A261SAN8</accession>
<dbReference type="Proteomes" id="UP000216020">
    <property type="component" value="Unassembled WGS sequence"/>
</dbReference>
<dbReference type="InterPro" id="IPR052567">
    <property type="entry name" value="OP_Dioxygenase"/>
</dbReference>
<protein>
    <recommendedName>
        <fullName evidence="2">HD domain-containing protein</fullName>
    </recommendedName>
</protein>
<dbReference type="InterPro" id="IPR003607">
    <property type="entry name" value="HD/PDEase_dom"/>
</dbReference>
<feature type="region of interest" description="Disordered" evidence="1">
    <location>
        <begin position="184"/>
        <end position="226"/>
    </location>
</feature>
<organism evidence="3 4">
    <name type="scientific">Bordetella genomosp. 10</name>
    <dbReference type="NCBI Taxonomy" id="1416804"/>
    <lineage>
        <taxon>Bacteria</taxon>
        <taxon>Pseudomonadati</taxon>
        <taxon>Pseudomonadota</taxon>
        <taxon>Betaproteobacteria</taxon>
        <taxon>Burkholderiales</taxon>
        <taxon>Alcaligenaceae</taxon>
        <taxon>Bordetella</taxon>
    </lineage>
</organism>
<dbReference type="EMBL" id="NEVM01000002">
    <property type="protein sequence ID" value="OZI33840.1"/>
    <property type="molecule type" value="Genomic_DNA"/>
</dbReference>
<dbReference type="OrthoDB" id="823268at2"/>
<dbReference type="PANTHER" id="PTHR40202">
    <property type="match status" value="1"/>
</dbReference>
<feature type="domain" description="HD" evidence="2">
    <location>
        <begin position="29"/>
        <end position="104"/>
    </location>
</feature>
<evidence type="ECO:0000256" key="1">
    <source>
        <dbReference type="SAM" id="MobiDB-lite"/>
    </source>
</evidence>
<comment type="caution">
    <text evidence="3">The sequence shown here is derived from an EMBL/GenBank/DDBJ whole genome shotgun (WGS) entry which is preliminary data.</text>
</comment>
<dbReference type="SUPFAM" id="SSF109604">
    <property type="entry name" value="HD-domain/PDEase-like"/>
    <property type="match status" value="1"/>
</dbReference>
<evidence type="ECO:0000313" key="4">
    <source>
        <dbReference type="Proteomes" id="UP000216020"/>
    </source>
</evidence>
<reference evidence="4" key="1">
    <citation type="submission" date="2017-05" db="EMBL/GenBank/DDBJ databases">
        <title>Complete and WGS of Bordetella genogroups.</title>
        <authorList>
            <person name="Spilker T."/>
            <person name="Lipuma J."/>
        </authorList>
    </citation>
    <scope>NUCLEOTIDE SEQUENCE [LARGE SCALE GENOMIC DNA]</scope>
    <source>
        <strain evidence="4">AU16122</strain>
    </source>
</reference>
<dbReference type="Pfam" id="PF01966">
    <property type="entry name" value="HD"/>
    <property type="match status" value="1"/>
</dbReference>
<dbReference type="InterPro" id="IPR006674">
    <property type="entry name" value="HD_domain"/>
</dbReference>
<sequence length="226" mass="24688">MGLTLDQIANLFHLTGDLPYGNTAVTQAEHARQTAALALAENAAPSLVTAALLHDLGHLIIQHPDTVRIEGADYKHQYFVLPFLRDLFGPDVLEPIRLHVEAHRYLCFVEPDYLGPRNSAARRALDLAGGVFDAPQASEFSALPWAPEAIRLRRWDDQACRIGAEPPPPLSYFLEIAAGVAQRHQATRPSRLGTPPRGTARHPAAWPRAVPPSAGFSPWPGAAKDR</sequence>
<name>A0A261SAN8_9BORD</name>
<evidence type="ECO:0000313" key="3">
    <source>
        <dbReference type="EMBL" id="OZI33840.1"/>
    </source>
</evidence>